<proteinExistence type="predicted"/>
<feature type="chain" id="PRO_5021808790" description="LTXXQ motif protein" evidence="2">
    <location>
        <begin position="23"/>
        <end position="140"/>
    </location>
</feature>
<dbReference type="Proteomes" id="UP000320496">
    <property type="component" value="Chromosome"/>
</dbReference>
<name>A0A517ZF03_9PLAN</name>
<evidence type="ECO:0000256" key="1">
    <source>
        <dbReference type="SAM" id="MobiDB-lite"/>
    </source>
</evidence>
<gene>
    <name evidence="3" type="ORF">Mal4_54480</name>
</gene>
<evidence type="ECO:0000313" key="3">
    <source>
        <dbReference type="EMBL" id="QDU41083.1"/>
    </source>
</evidence>
<feature type="signal peptide" evidence="2">
    <location>
        <begin position="1"/>
        <end position="22"/>
    </location>
</feature>
<keyword evidence="4" id="KW-1185">Reference proteome</keyword>
<evidence type="ECO:0008006" key="5">
    <source>
        <dbReference type="Google" id="ProtNLM"/>
    </source>
</evidence>
<accession>A0A517ZF03</accession>
<dbReference type="AlphaFoldDB" id="A0A517ZF03"/>
<feature type="compositionally biased region" description="Acidic residues" evidence="1">
    <location>
        <begin position="129"/>
        <end position="140"/>
    </location>
</feature>
<keyword evidence="2" id="KW-0732">Signal</keyword>
<sequence length="140" mass="16273" precursor="true">MSRMFYFCVTTMLMFVAFFGGYDVSAQGDADPADIARQASEETERRRPLPTYYGKIGVTDEQREQLYGIQDEYHTQIDALQRQIKQLIRERDDRMEQLLTPGQKLRLQELREEARRRAQQRQSARSSEADSDAPTDSDGE</sequence>
<reference evidence="3 4" key="1">
    <citation type="submission" date="2019-02" db="EMBL/GenBank/DDBJ databases">
        <title>Deep-cultivation of Planctomycetes and their phenomic and genomic characterization uncovers novel biology.</title>
        <authorList>
            <person name="Wiegand S."/>
            <person name="Jogler M."/>
            <person name="Boedeker C."/>
            <person name="Pinto D."/>
            <person name="Vollmers J."/>
            <person name="Rivas-Marin E."/>
            <person name="Kohn T."/>
            <person name="Peeters S.H."/>
            <person name="Heuer A."/>
            <person name="Rast P."/>
            <person name="Oberbeckmann S."/>
            <person name="Bunk B."/>
            <person name="Jeske O."/>
            <person name="Meyerdierks A."/>
            <person name="Storesund J.E."/>
            <person name="Kallscheuer N."/>
            <person name="Luecker S."/>
            <person name="Lage O.M."/>
            <person name="Pohl T."/>
            <person name="Merkel B.J."/>
            <person name="Hornburger P."/>
            <person name="Mueller R.-W."/>
            <person name="Bruemmer F."/>
            <person name="Labrenz M."/>
            <person name="Spormann A.M."/>
            <person name="Op den Camp H."/>
            <person name="Overmann J."/>
            <person name="Amann R."/>
            <person name="Jetten M.S.M."/>
            <person name="Mascher T."/>
            <person name="Medema M.H."/>
            <person name="Devos D.P."/>
            <person name="Kaster A.-K."/>
            <person name="Ovreas L."/>
            <person name="Rohde M."/>
            <person name="Galperin M.Y."/>
            <person name="Jogler C."/>
        </authorList>
    </citation>
    <scope>NUCLEOTIDE SEQUENCE [LARGE SCALE GENOMIC DNA]</scope>
    <source>
        <strain evidence="3 4">Mal4</strain>
    </source>
</reference>
<organism evidence="3 4">
    <name type="scientific">Maioricimonas rarisocia</name>
    <dbReference type="NCBI Taxonomy" id="2528026"/>
    <lineage>
        <taxon>Bacteria</taxon>
        <taxon>Pseudomonadati</taxon>
        <taxon>Planctomycetota</taxon>
        <taxon>Planctomycetia</taxon>
        <taxon>Planctomycetales</taxon>
        <taxon>Planctomycetaceae</taxon>
        <taxon>Maioricimonas</taxon>
    </lineage>
</organism>
<protein>
    <recommendedName>
        <fullName evidence="5">LTXXQ motif protein</fullName>
    </recommendedName>
</protein>
<evidence type="ECO:0000256" key="2">
    <source>
        <dbReference type="SAM" id="SignalP"/>
    </source>
</evidence>
<dbReference type="KEGG" id="mri:Mal4_54480"/>
<evidence type="ECO:0000313" key="4">
    <source>
        <dbReference type="Proteomes" id="UP000320496"/>
    </source>
</evidence>
<feature type="region of interest" description="Disordered" evidence="1">
    <location>
        <begin position="112"/>
        <end position="140"/>
    </location>
</feature>
<dbReference type="RefSeq" id="WP_197443877.1">
    <property type="nucleotide sequence ID" value="NZ_CP036275.1"/>
</dbReference>
<dbReference type="EMBL" id="CP036275">
    <property type="protein sequence ID" value="QDU41083.1"/>
    <property type="molecule type" value="Genomic_DNA"/>
</dbReference>